<dbReference type="InterPro" id="IPR004682">
    <property type="entry name" value="TRAP_DctP"/>
</dbReference>
<organism evidence="5 6">
    <name type="scientific">Bradyrhizobium lablabi</name>
    <dbReference type="NCBI Taxonomy" id="722472"/>
    <lineage>
        <taxon>Bacteria</taxon>
        <taxon>Pseudomonadati</taxon>
        <taxon>Pseudomonadota</taxon>
        <taxon>Alphaproteobacteria</taxon>
        <taxon>Hyphomicrobiales</taxon>
        <taxon>Nitrobacteraceae</taxon>
        <taxon>Bradyrhizobium</taxon>
    </lineage>
</organism>
<accession>A0A1M7JM91</accession>
<keyword evidence="5" id="KW-0675">Receptor</keyword>
<dbReference type="InterPro" id="IPR038404">
    <property type="entry name" value="TRAP_DctP_sf"/>
</dbReference>
<protein>
    <submittedName>
        <fullName evidence="5">Tripartite ATP-independent transporter solute receptor, DctP family</fullName>
    </submittedName>
</protein>
<dbReference type="NCBIfam" id="TIGR00787">
    <property type="entry name" value="dctP"/>
    <property type="match status" value="1"/>
</dbReference>
<dbReference type="Pfam" id="PF03480">
    <property type="entry name" value="DctP"/>
    <property type="match status" value="1"/>
</dbReference>
<name>A0A1M7JM91_9BRAD</name>
<comment type="subcellular location">
    <subcellularLocation>
        <location evidence="1">Cell envelope</location>
    </subcellularLocation>
</comment>
<dbReference type="CDD" id="cd13603">
    <property type="entry name" value="PBP2_TRAP_Siap_TeaA_like"/>
    <property type="match status" value="1"/>
</dbReference>
<dbReference type="NCBIfam" id="NF037995">
    <property type="entry name" value="TRAP_S1"/>
    <property type="match status" value="1"/>
</dbReference>
<dbReference type="InterPro" id="IPR018389">
    <property type="entry name" value="DctP_fam"/>
</dbReference>
<dbReference type="GO" id="GO:0055085">
    <property type="term" value="P:transmembrane transport"/>
    <property type="evidence" value="ECO:0007669"/>
    <property type="project" value="InterPro"/>
</dbReference>
<evidence type="ECO:0000256" key="1">
    <source>
        <dbReference type="ARBA" id="ARBA00004196"/>
    </source>
</evidence>
<dbReference type="Proteomes" id="UP000183208">
    <property type="component" value="Unassembled WGS sequence"/>
</dbReference>
<dbReference type="RefSeq" id="WP_079587305.1">
    <property type="nucleotide sequence ID" value="NZ_FNTI01000002.1"/>
</dbReference>
<dbReference type="PANTHER" id="PTHR33376">
    <property type="match status" value="1"/>
</dbReference>
<reference evidence="5 6" key="1">
    <citation type="submission" date="2016-10" db="EMBL/GenBank/DDBJ databases">
        <authorList>
            <person name="de Groot N.N."/>
        </authorList>
    </citation>
    <scope>NUCLEOTIDE SEQUENCE [LARGE SCALE GENOMIC DNA]</scope>
    <source>
        <strain evidence="5 6">GAS522</strain>
    </source>
</reference>
<dbReference type="Gene3D" id="3.40.190.170">
    <property type="entry name" value="Bacterial extracellular solute-binding protein, family 7"/>
    <property type="match status" value="1"/>
</dbReference>
<evidence type="ECO:0000313" key="5">
    <source>
        <dbReference type="EMBL" id="SEE77225.1"/>
    </source>
</evidence>
<evidence type="ECO:0000256" key="2">
    <source>
        <dbReference type="ARBA" id="ARBA00009023"/>
    </source>
</evidence>
<sequence>MRAKPTVLPDLVIKNGLQLWLKGENAMPTMSSRRAVIGGAAALGSLTIFSRSGLAADFKFRQFHNQALSSPLHKRLVEMWAAVKTETNGRVDTEVFAENAGIQGSDPAALKMVISGELDFFTLMGGILGQSVPVAEVQQVPFAFKTASDAHAAADGALGVYLREEMAAKGLHGFPVMAFDNGMRQTSTTSRPILVPKDFDGIRIRLPAGQMFTDTFKALGAEPVTINVNQIYGGLKDGKVDAQENPLAVTEVFKLYEVQKYMAMTNHMWSGFNLMANLALWRKLPADIQAVIERNATKYVRLQREEQGAFNGGLRKTLTERGMVFNDVDQELFRARMAPVYAVWKEKLGAKCWSLLEGHVGKLG</sequence>
<comment type="similarity">
    <text evidence="2">Belongs to the bacterial solute-binding protein 7 family.</text>
</comment>
<keyword evidence="4" id="KW-0732">Signal</keyword>
<dbReference type="EMBL" id="FNTI01000002">
    <property type="protein sequence ID" value="SEE77225.1"/>
    <property type="molecule type" value="Genomic_DNA"/>
</dbReference>
<dbReference type="PANTHER" id="PTHR33376:SF4">
    <property type="entry name" value="SIALIC ACID-BINDING PERIPLASMIC PROTEIN SIAP"/>
    <property type="match status" value="1"/>
</dbReference>
<evidence type="ECO:0000256" key="3">
    <source>
        <dbReference type="ARBA" id="ARBA00022448"/>
    </source>
</evidence>
<dbReference type="OrthoDB" id="8204956at2"/>
<dbReference type="GO" id="GO:0030288">
    <property type="term" value="C:outer membrane-bounded periplasmic space"/>
    <property type="evidence" value="ECO:0007669"/>
    <property type="project" value="InterPro"/>
</dbReference>
<dbReference type="AlphaFoldDB" id="A0A1M7JM91"/>
<proteinExistence type="inferred from homology"/>
<evidence type="ECO:0000256" key="4">
    <source>
        <dbReference type="ARBA" id="ARBA00022729"/>
    </source>
</evidence>
<keyword evidence="3" id="KW-0813">Transport</keyword>
<gene>
    <name evidence="5" type="ORF">SAMN05444171_7974</name>
</gene>
<evidence type="ECO:0000313" key="6">
    <source>
        <dbReference type="Proteomes" id="UP000183208"/>
    </source>
</evidence>